<dbReference type="InterPro" id="IPR004864">
    <property type="entry name" value="LEA_2"/>
</dbReference>
<dbReference type="Pfam" id="PF03168">
    <property type="entry name" value="LEA_2"/>
    <property type="match status" value="1"/>
</dbReference>
<name>A0A4Y8AQI5_9FLAO</name>
<evidence type="ECO:0000313" key="2">
    <source>
        <dbReference type="EMBL" id="TEW73043.1"/>
    </source>
</evidence>
<dbReference type="OrthoDB" id="1144002at2"/>
<evidence type="ECO:0000313" key="3">
    <source>
        <dbReference type="Proteomes" id="UP000298517"/>
    </source>
</evidence>
<organism evidence="2 3">
    <name type="scientific">Gramella jeungdoensis</name>
    <dbReference type="NCBI Taxonomy" id="708091"/>
    <lineage>
        <taxon>Bacteria</taxon>
        <taxon>Pseudomonadati</taxon>
        <taxon>Bacteroidota</taxon>
        <taxon>Flavobacteriia</taxon>
        <taxon>Flavobacteriales</taxon>
        <taxon>Flavobacteriaceae</taxon>
        <taxon>Christiangramia</taxon>
    </lineage>
</organism>
<dbReference type="RefSeq" id="WP_134248746.1">
    <property type="nucleotide sequence ID" value="NZ_SNQI01000004.1"/>
</dbReference>
<gene>
    <name evidence="2" type="ORF">E2488_12705</name>
</gene>
<keyword evidence="3" id="KW-1185">Reference proteome</keyword>
<proteinExistence type="predicted"/>
<dbReference type="SUPFAM" id="SSF117070">
    <property type="entry name" value="LEA14-like"/>
    <property type="match status" value="1"/>
</dbReference>
<feature type="domain" description="Late embryogenesis abundant protein LEA-2 subgroup" evidence="1">
    <location>
        <begin position="49"/>
        <end position="142"/>
    </location>
</feature>
<accession>A0A4Y8AQI5</accession>
<protein>
    <recommendedName>
        <fullName evidence="1">Late embryogenesis abundant protein LEA-2 subgroup domain-containing protein</fullName>
    </recommendedName>
</protein>
<dbReference type="EMBL" id="SNQI01000004">
    <property type="protein sequence ID" value="TEW73043.1"/>
    <property type="molecule type" value="Genomic_DNA"/>
</dbReference>
<comment type="caution">
    <text evidence="2">The sequence shown here is derived from an EMBL/GenBank/DDBJ whole genome shotgun (WGS) entry which is preliminary data.</text>
</comment>
<dbReference type="Proteomes" id="UP000298517">
    <property type="component" value="Unassembled WGS sequence"/>
</dbReference>
<evidence type="ECO:0000259" key="1">
    <source>
        <dbReference type="Pfam" id="PF03168"/>
    </source>
</evidence>
<dbReference type="PROSITE" id="PS51257">
    <property type="entry name" value="PROKAR_LIPOPROTEIN"/>
    <property type="match status" value="1"/>
</dbReference>
<reference evidence="2 3" key="1">
    <citation type="journal article" date="2011" name="J. Microbiol.">
        <title>Gramella jeungdoensis sp. nov., isolated from a solar saltern in Korea.</title>
        <authorList>
            <person name="Joung Y."/>
            <person name="Kim H."/>
            <person name="Jang T."/>
            <person name="Ahn T.S."/>
            <person name="Joh K."/>
        </authorList>
    </citation>
    <scope>NUCLEOTIDE SEQUENCE [LARGE SCALE GENOMIC DNA]</scope>
    <source>
        <strain evidence="2 3">KCTC 23123</strain>
    </source>
</reference>
<dbReference type="AlphaFoldDB" id="A0A4Y8AQI5"/>
<dbReference type="Gene3D" id="2.60.40.1820">
    <property type="match status" value="1"/>
</dbReference>
<sequence>MKKLLAFAFVCVFVSCSVKETPEFVGVRNIKVIESTKTFVTIKGEGLFRNPNDIGGKLKADGIKIYVNGNEMATVTSESFEVPAKEEFTIPLLVNIPTDSIFSNKNIGGLIGSLFSQKIQVKYQGKIKYEVFGFSHSYTVDETENIKIKL</sequence>